<evidence type="ECO:0000256" key="1">
    <source>
        <dbReference type="SAM" id="MobiDB-lite"/>
    </source>
</evidence>
<feature type="compositionally biased region" description="Basic and acidic residues" evidence="1">
    <location>
        <begin position="149"/>
        <end position="161"/>
    </location>
</feature>
<comment type="caution">
    <text evidence="2">The sequence shown here is derived from an EMBL/GenBank/DDBJ whole genome shotgun (WGS) entry which is preliminary data.</text>
</comment>
<protein>
    <submittedName>
        <fullName evidence="2">Uncharacterized protein</fullName>
    </submittedName>
</protein>
<reference evidence="2" key="1">
    <citation type="journal article" date="2020" name="mSystems">
        <title>Genome- and Community-Level Interaction Insights into Carbon Utilization and Element Cycling Functions of Hydrothermarchaeota in Hydrothermal Sediment.</title>
        <authorList>
            <person name="Zhou Z."/>
            <person name="Liu Y."/>
            <person name="Xu W."/>
            <person name="Pan J."/>
            <person name="Luo Z.H."/>
            <person name="Li M."/>
        </authorList>
    </citation>
    <scope>NUCLEOTIDE SEQUENCE [LARGE SCALE GENOMIC DNA]</scope>
    <source>
        <strain evidence="2">SpSt-853</strain>
    </source>
</reference>
<feature type="compositionally biased region" description="Basic and acidic residues" evidence="1">
    <location>
        <begin position="171"/>
        <end position="187"/>
    </location>
</feature>
<feature type="compositionally biased region" description="Basic and acidic residues" evidence="1">
    <location>
        <begin position="37"/>
        <end position="48"/>
    </location>
</feature>
<organism evidence="2">
    <name type="scientific">Desulfobacca acetoxidans</name>
    <dbReference type="NCBI Taxonomy" id="60893"/>
    <lineage>
        <taxon>Bacteria</taxon>
        <taxon>Pseudomonadati</taxon>
        <taxon>Thermodesulfobacteriota</taxon>
        <taxon>Desulfobaccia</taxon>
        <taxon>Desulfobaccales</taxon>
        <taxon>Desulfobaccaceae</taxon>
        <taxon>Desulfobacca</taxon>
    </lineage>
</organism>
<feature type="region of interest" description="Disordered" evidence="1">
    <location>
        <begin position="37"/>
        <end position="187"/>
    </location>
</feature>
<sequence>MNRRPFLFLYVLVWLMVWSLGWALELGAQSRVLLQREEEERAKQETKPPGKTPAGPQDKGGLGYGAIQQPPKGARDFGLKPDIPKGHVSPSAGQATSRDLPPAPKSVHVPKEPEVPKAVRGLPPGKPKSSEGQTGMVGIGESPSTPESWVKKEYEKLKTEGDETLAEEGEEGQRSGKTAGEENGDRE</sequence>
<feature type="compositionally biased region" description="Basic and acidic residues" evidence="1">
    <location>
        <begin position="73"/>
        <end position="85"/>
    </location>
</feature>
<accession>A0A7C5AKJ6</accession>
<dbReference type="AlphaFoldDB" id="A0A7C5AKJ6"/>
<evidence type="ECO:0000313" key="2">
    <source>
        <dbReference type="EMBL" id="HGZ10914.1"/>
    </source>
</evidence>
<gene>
    <name evidence="2" type="ORF">ENW48_01690</name>
</gene>
<dbReference type="EMBL" id="DTKJ01000014">
    <property type="protein sequence ID" value="HGZ10914.1"/>
    <property type="molecule type" value="Genomic_DNA"/>
</dbReference>
<name>A0A7C5AKJ6_9BACT</name>
<proteinExistence type="predicted"/>